<feature type="region of interest" description="Disordered" evidence="1">
    <location>
        <begin position="73"/>
        <end position="97"/>
    </location>
</feature>
<keyword evidence="5" id="KW-1185">Reference proteome</keyword>
<proteinExistence type="predicted"/>
<feature type="chain" id="PRO_5045029023" description="Subtilisin" evidence="2">
    <location>
        <begin position="21"/>
        <end position="305"/>
    </location>
</feature>
<organism evidence="4 5">
    <name type="scientific">Prorocentrum cordatum</name>
    <dbReference type="NCBI Taxonomy" id="2364126"/>
    <lineage>
        <taxon>Eukaryota</taxon>
        <taxon>Sar</taxon>
        <taxon>Alveolata</taxon>
        <taxon>Dinophyceae</taxon>
        <taxon>Prorocentrales</taxon>
        <taxon>Prorocentraceae</taxon>
        <taxon>Prorocentrum</taxon>
    </lineage>
</organism>
<keyword evidence="2" id="KW-0732">Signal</keyword>
<sequence>MRCSPATGAIWLALGRGASALALAPEAGASPQPVSQREHSLSVLRDLVAPSAAALLPGRHAFEAQLDQDLKSLAAPVPPPELPTQPTQTQPPQPGAGEEHLVEWGDYGPADDFCAGRPIYDGPARSWDDCRDKCRTPCKFWSYEPGSVHHRCKLTIKCVDVVAGAFSGVGQDAAEEVEDQAALDRVRASSTPEPKEAVAPEANETEVQPAPEASRHACSPQGSARKFTSSAESGGWYGIGIAHHYADCANAAASMGYRNIVWNIGPRFRGRCYAFVEDVPEIAERSCEDNDCWLFGAACGEATVH</sequence>
<dbReference type="EMBL" id="CAUYUJ010015716">
    <property type="protein sequence ID" value="CAK0857268.1"/>
    <property type="molecule type" value="Genomic_DNA"/>
</dbReference>
<evidence type="ECO:0000313" key="4">
    <source>
        <dbReference type="EMBL" id="CAK0911615.1"/>
    </source>
</evidence>
<dbReference type="EMBL" id="CAUYUJ010022615">
    <property type="protein sequence ID" value="CAK0911615.1"/>
    <property type="molecule type" value="Genomic_DNA"/>
</dbReference>
<feature type="region of interest" description="Disordered" evidence="1">
    <location>
        <begin position="180"/>
        <end position="226"/>
    </location>
</feature>
<feature type="signal peptide" evidence="2">
    <location>
        <begin position="1"/>
        <end position="20"/>
    </location>
</feature>
<name>A0ABN9YFJ3_9DINO</name>
<evidence type="ECO:0000256" key="2">
    <source>
        <dbReference type="SAM" id="SignalP"/>
    </source>
</evidence>
<protein>
    <recommendedName>
        <fullName evidence="6">Subtilisin</fullName>
    </recommendedName>
</protein>
<comment type="caution">
    <text evidence="4">The sequence shown here is derived from an EMBL/GenBank/DDBJ whole genome shotgun (WGS) entry which is preliminary data.</text>
</comment>
<evidence type="ECO:0000256" key="1">
    <source>
        <dbReference type="SAM" id="MobiDB-lite"/>
    </source>
</evidence>
<feature type="compositionally biased region" description="Basic and acidic residues" evidence="1">
    <location>
        <begin position="182"/>
        <end position="198"/>
    </location>
</feature>
<accession>A0ABN9YFJ3</accession>
<evidence type="ECO:0008006" key="6">
    <source>
        <dbReference type="Google" id="ProtNLM"/>
    </source>
</evidence>
<evidence type="ECO:0000313" key="3">
    <source>
        <dbReference type="EMBL" id="CAK0857268.1"/>
    </source>
</evidence>
<reference evidence="4" key="1">
    <citation type="submission" date="2023-10" db="EMBL/GenBank/DDBJ databases">
        <authorList>
            <person name="Chen Y."/>
            <person name="Shah S."/>
            <person name="Dougan E. K."/>
            <person name="Thang M."/>
            <person name="Chan C."/>
        </authorList>
    </citation>
    <scope>NUCLEOTIDE SEQUENCE [LARGE SCALE GENOMIC DNA]</scope>
</reference>
<feature type="compositionally biased region" description="Pro residues" evidence="1">
    <location>
        <begin position="76"/>
        <end position="94"/>
    </location>
</feature>
<evidence type="ECO:0000313" key="5">
    <source>
        <dbReference type="Proteomes" id="UP001189429"/>
    </source>
</evidence>
<gene>
    <name evidence="3" type="ORF">PCOR1329_LOCUS47434</name>
    <name evidence="4" type="ORF">PCOR1329_LOCUS85452</name>
</gene>
<dbReference type="Proteomes" id="UP001189429">
    <property type="component" value="Unassembled WGS sequence"/>
</dbReference>